<dbReference type="PANTHER" id="PTHR33392:SF6">
    <property type="entry name" value="POLYISOPRENYL-TEICHOIC ACID--PEPTIDOGLYCAN TEICHOIC ACID TRANSFERASE TAGU"/>
    <property type="match status" value="1"/>
</dbReference>
<dbReference type="NCBIfam" id="TIGR00350">
    <property type="entry name" value="lytR_cpsA_psr"/>
    <property type="match status" value="1"/>
</dbReference>
<evidence type="ECO:0000256" key="1">
    <source>
        <dbReference type="ARBA" id="ARBA00006068"/>
    </source>
</evidence>
<keyword evidence="2" id="KW-1133">Transmembrane helix</keyword>
<dbReference type="AlphaFoldDB" id="A0AA45WQT0"/>
<dbReference type="PANTHER" id="PTHR33392">
    <property type="entry name" value="POLYISOPRENYL-TEICHOIC ACID--PEPTIDOGLYCAN TEICHOIC ACID TRANSFERASE TAGU"/>
    <property type="match status" value="1"/>
</dbReference>
<keyword evidence="2" id="KW-0812">Transmembrane</keyword>
<proteinExistence type="inferred from homology"/>
<gene>
    <name evidence="4" type="ORF">SAMN06265361_105204</name>
</gene>
<dbReference type="Pfam" id="PF03816">
    <property type="entry name" value="LytR_cpsA_psr"/>
    <property type="match status" value="1"/>
</dbReference>
<keyword evidence="5" id="KW-1185">Reference proteome</keyword>
<dbReference type="InterPro" id="IPR004474">
    <property type="entry name" value="LytR_CpsA_psr"/>
</dbReference>
<feature type="transmembrane region" description="Helical" evidence="2">
    <location>
        <begin position="21"/>
        <end position="44"/>
    </location>
</feature>
<feature type="domain" description="Cell envelope-related transcriptional attenuator" evidence="3">
    <location>
        <begin position="87"/>
        <end position="241"/>
    </location>
</feature>
<organism evidence="4 5">
    <name type="scientific">Laceyella tengchongensis</name>
    <dbReference type="NCBI Taxonomy" id="574699"/>
    <lineage>
        <taxon>Bacteria</taxon>
        <taxon>Bacillati</taxon>
        <taxon>Bacillota</taxon>
        <taxon>Bacilli</taxon>
        <taxon>Bacillales</taxon>
        <taxon>Thermoactinomycetaceae</taxon>
        <taxon>Laceyella</taxon>
    </lineage>
</organism>
<evidence type="ECO:0000256" key="2">
    <source>
        <dbReference type="SAM" id="Phobius"/>
    </source>
</evidence>
<name>A0AA45WQT0_9BACL</name>
<dbReference type="InterPro" id="IPR050922">
    <property type="entry name" value="LytR/CpsA/Psr_CW_biosynth"/>
</dbReference>
<dbReference type="Proteomes" id="UP001157946">
    <property type="component" value="Unassembled WGS sequence"/>
</dbReference>
<evidence type="ECO:0000313" key="4">
    <source>
        <dbReference type="EMBL" id="SMP26783.1"/>
    </source>
</evidence>
<evidence type="ECO:0000259" key="3">
    <source>
        <dbReference type="Pfam" id="PF03816"/>
    </source>
</evidence>
<sequence length="344" mass="39235">MSFDKQTPPPHNNRKRLIQRIAILLLLIVVGVGIYFGTQLWGVFAKTGKPLKKSTWRTEKVVLEEKDPFTVLLIGTDQRSTDPNNWRSDVLILAAVNPKTKSIKLISIPRDFYVKIANTEVRTKINAAAAYGRMKGIGEVENIRQTVENIFHVPIDYYAKVNFQGFEDLVDALGGVDVNVKQRFKQRAIGGKMIVFEPGPRHLNGSEALAYVRNRKSFAEGDFARNERQREVISQLIDKMTSIDGVTKFNEVTKAVGNNFDHSFHFKEIPSLIKTYREIPKEKIETVTFEAYPKMYARSGSVVIIPKTEIQRLSQILHQQLEYKPDDDMINKTEGEEMEPPANR</sequence>
<comment type="similarity">
    <text evidence="1">Belongs to the LytR/CpsA/Psr (LCP) family.</text>
</comment>
<accession>A0AA45WQT0</accession>
<keyword evidence="2" id="KW-0472">Membrane</keyword>
<protein>
    <submittedName>
        <fullName evidence="4">Transcriptional attenuator, LytR family</fullName>
    </submittedName>
</protein>
<comment type="caution">
    <text evidence="4">The sequence shown here is derived from an EMBL/GenBank/DDBJ whole genome shotgun (WGS) entry which is preliminary data.</text>
</comment>
<evidence type="ECO:0000313" key="5">
    <source>
        <dbReference type="Proteomes" id="UP001157946"/>
    </source>
</evidence>
<dbReference type="Gene3D" id="3.40.630.190">
    <property type="entry name" value="LCP protein"/>
    <property type="match status" value="1"/>
</dbReference>
<dbReference type="EMBL" id="FXTU01000005">
    <property type="protein sequence ID" value="SMP26783.1"/>
    <property type="molecule type" value="Genomic_DNA"/>
</dbReference>
<dbReference type="RefSeq" id="WP_284724466.1">
    <property type="nucleotide sequence ID" value="NZ_FXTU01000005.1"/>
</dbReference>
<reference evidence="4" key="1">
    <citation type="submission" date="2017-05" db="EMBL/GenBank/DDBJ databases">
        <authorList>
            <person name="Varghese N."/>
            <person name="Submissions S."/>
        </authorList>
    </citation>
    <scope>NUCLEOTIDE SEQUENCE</scope>
    <source>
        <strain evidence="4">DSM 45262</strain>
    </source>
</reference>